<feature type="region of interest" description="Disordered" evidence="7">
    <location>
        <begin position="57"/>
        <end position="107"/>
    </location>
</feature>
<feature type="compositionally biased region" description="Gly residues" evidence="7">
    <location>
        <begin position="57"/>
        <end position="75"/>
    </location>
</feature>
<dbReference type="Pfam" id="PF07106">
    <property type="entry name" value="WHD_TBPIP"/>
    <property type="match status" value="1"/>
</dbReference>
<comment type="subcellular location">
    <subcellularLocation>
        <location evidence="1">Nucleus</location>
    </subcellularLocation>
</comment>
<proteinExistence type="inferred from homology"/>
<keyword evidence="3" id="KW-0233">DNA recombination</keyword>
<gene>
    <name evidence="9" type="ORF">PPROV_000682200</name>
</gene>
<evidence type="ECO:0000256" key="4">
    <source>
        <dbReference type="ARBA" id="ARBA00023242"/>
    </source>
</evidence>
<keyword evidence="4" id="KW-0539">Nucleus</keyword>
<evidence type="ECO:0000256" key="2">
    <source>
        <dbReference type="ARBA" id="ARBA00007922"/>
    </source>
</evidence>
<dbReference type="OrthoDB" id="272266at2759"/>
<feature type="domain" description="Homologous-pairing protein 2 winged helix" evidence="8">
    <location>
        <begin position="109"/>
        <end position="166"/>
    </location>
</feature>
<evidence type="ECO:0000313" key="10">
    <source>
        <dbReference type="Proteomes" id="UP000660262"/>
    </source>
</evidence>
<sequence>MVLVRKNTLLIAKPPESGLGGLLDDSKSPPSSRMPKQTRPSAWLSSLTCNLTALTSGGGSGGGVGGGDGGGGSLGGANAPSEKKAKKSTATAKTTAAASKKKAPKQDPDEVVFRFVEERNKPVNAQLVADFLQTSKIAKTQVVKSLDALVDAGRIQCRVFGKSKLFWPHQDNPEDELTPEELAEFRAKLQEDAKRLAETNKLLAAERDTLKRLQASPSTAAARLLLERLRDDNARRSRALAASNNADGMPSLSDEDKKVLFNEHKRCTSAWKMHKMAYLELVGTLMDLNVPLTGEDGGPPNDEFWEEAGVINDEMDAKRRVAMMTARNSSSSSATADLEGAIFTLKTACDVIKRVKYQQRR</sequence>
<dbReference type="GO" id="GO:0000794">
    <property type="term" value="C:condensed nuclear chromosome"/>
    <property type="evidence" value="ECO:0007669"/>
    <property type="project" value="TreeGrafter"/>
</dbReference>
<accession>A0A830HQL9</accession>
<dbReference type="PANTHER" id="PTHR15938">
    <property type="entry name" value="TBP-1 INTERACTING PROTEIN"/>
    <property type="match status" value="1"/>
</dbReference>
<dbReference type="GO" id="GO:0007129">
    <property type="term" value="P:homologous chromosome pairing at meiosis"/>
    <property type="evidence" value="ECO:0007669"/>
    <property type="project" value="TreeGrafter"/>
</dbReference>
<keyword evidence="6" id="KW-0175">Coiled coil</keyword>
<feature type="compositionally biased region" description="Polar residues" evidence="7">
    <location>
        <begin position="28"/>
        <end position="42"/>
    </location>
</feature>
<dbReference type="GO" id="GO:0120230">
    <property type="term" value="F:recombinase activator activity"/>
    <property type="evidence" value="ECO:0007669"/>
    <property type="project" value="TreeGrafter"/>
</dbReference>
<dbReference type="GO" id="GO:0010774">
    <property type="term" value="P:meiotic strand invasion involved in reciprocal meiotic recombination"/>
    <property type="evidence" value="ECO:0007669"/>
    <property type="project" value="TreeGrafter"/>
</dbReference>
<dbReference type="GO" id="GO:0000709">
    <property type="term" value="P:meiotic joint molecule formation"/>
    <property type="evidence" value="ECO:0007669"/>
    <property type="project" value="TreeGrafter"/>
</dbReference>
<reference evidence="9" key="1">
    <citation type="submission" date="2020-10" db="EMBL/GenBank/DDBJ databases">
        <title>Unveiling of a novel bifunctional photoreceptor, Dualchrome1, isolated from a cosmopolitan green alga.</title>
        <authorList>
            <person name="Suzuki S."/>
            <person name="Kawachi M."/>
        </authorList>
    </citation>
    <scope>NUCLEOTIDE SEQUENCE</scope>
    <source>
        <strain evidence="9">NIES 2893</strain>
    </source>
</reference>
<evidence type="ECO:0000313" key="9">
    <source>
        <dbReference type="EMBL" id="GHP08080.1"/>
    </source>
</evidence>
<dbReference type="GO" id="GO:0120231">
    <property type="term" value="C:DNA recombinase auxiliary factor complex"/>
    <property type="evidence" value="ECO:0007669"/>
    <property type="project" value="TreeGrafter"/>
</dbReference>
<evidence type="ECO:0000256" key="7">
    <source>
        <dbReference type="SAM" id="MobiDB-lite"/>
    </source>
</evidence>
<evidence type="ECO:0000256" key="1">
    <source>
        <dbReference type="ARBA" id="ARBA00004123"/>
    </source>
</evidence>
<name>A0A830HQL9_9CHLO</name>
<keyword evidence="10" id="KW-1185">Reference proteome</keyword>
<dbReference type="PANTHER" id="PTHR15938:SF0">
    <property type="entry name" value="HOMOLOGOUS-PAIRING PROTEIN 2 HOMOLOG"/>
    <property type="match status" value="1"/>
</dbReference>
<feature type="compositionally biased region" description="Low complexity" evidence="7">
    <location>
        <begin position="88"/>
        <end position="98"/>
    </location>
</feature>
<dbReference type="InterPro" id="IPR010776">
    <property type="entry name" value="Hop2_WH_dom"/>
</dbReference>
<feature type="coiled-coil region" evidence="6">
    <location>
        <begin position="186"/>
        <end position="216"/>
    </location>
</feature>
<dbReference type="GO" id="GO:0003690">
    <property type="term" value="F:double-stranded DNA binding"/>
    <property type="evidence" value="ECO:0007669"/>
    <property type="project" value="TreeGrafter"/>
</dbReference>
<organism evidence="9 10">
    <name type="scientific">Pycnococcus provasolii</name>
    <dbReference type="NCBI Taxonomy" id="41880"/>
    <lineage>
        <taxon>Eukaryota</taxon>
        <taxon>Viridiplantae</taxon>
        <taxon>Chlorophyta</taxon>
        <taxon>Pseudoscourfieldiophyceae</taxon>
        <taxon>Pseudoscourfieldiales</taxon>
        <taxon>Pycnococcaceae</taxon>
        <taxon>Pycnococcus</taxon>
    </lineage>
</organism>
<evidence type="ECO:0000256" key="5">
    <source>
        <dbReference type="ARBA" id="ARBA00023254"/>
    </source>
</evidence>
<protein>
    <recommendedName>
        <fullName evidence="8">Homologous-pairing protein 2 winged helix domain-containing protein</fullName>
    </recommendedName>
</protein>
<evidence type="ECO:0000256" key="3">
    <source>
        <dbReference type="ARBA" id="ARBA00023172"/>
    </source>
</evidence>
<dbReference type="EMBL" id="BNJQ01000019">
    <property type="protein sequence ID" value="GHP08080.1"/>
    <property type="molecule type" value="Genomic_DNA"/>
</dbReference>
<evidence type="ECO:0000256" key="6">
    <source>
        <dbReference type="SAM" id="Coils"/>
    </source>
</evidence>
<dbReference type="Gene3D" id="1.10.10.10">
    <property type="entry name" value="Winged helix-like DNA-binding domain superfamily/Winged helix DNA-binding domain"/>
    <property type="match status" value="1"/>
</dbReference>
<comment type="caution">
    <text evidence="9">The sequence shown here is derived from an EMBL/GenBank/DDBJ whole genome shotgun (WGS) entry which is preliminary data.</text>
</comment>
<evidence type="ECO:0000259" key="8">
    <source>
        <dbReference type="Pfam" id="PF07106"/>
    </source>
</evidence>
<dbReference type="InterPro" id="IPR036388">
    <property type="entry name" value="WH-like_DNA-bd_sf"/>
</dbReference>
<comment type="similarity">
    <text evidence="2">Belongs to the HOP2 family.</text>
</comment>
<dbReference type="AlphaFoldDB" id="A0A830HQL9"/>
<keyword evidence="5" id="KW-0469">Meiosis</keyword>
<feature type="region of interest" description="Disordered" evidence="7">
    <location>
        <begin position="1"/>
        <end position="42"/>
    </location>
</feature>
<dbReference type="Proteomes" id="UP000660262">
    <property type="component" value="Unassembled WGS sequence"/>
</dbReference>